<dbReference type="Proteomes" id="UP000006039">
    <property type="component" value="Unassembled WGS sequence"/>
</dbReference>
<accession>J3PGK7</accession>
<reference evidence="2" key="2">
    <citation type="submission" date="2010-07" db="EMBL/GenBank/DDBJ databases">
        <authorList>
            <consortium name="The Broad Institute Genome Sequencing Platform"/>
            <consortium name="Broad Institute Genome Sequencing Center for Infectious Disease"/>
            <person name="Ma L.-J."/>
            <person name="Dead R."/>
            <person name="Young S."/>
            <person name="Zeng Q."/>
            <person name="Koehrsen M."/>
            <person name="Alvarado L."/>
            <person name="Berlin A."/>
            <person name="Chapman S.B."/>
            <person name="Chen Z."/>
            <person name="Freedman E."/>
            <person name="Gellesch M."/>
            <person name="Goldberg J."/>
            <person name="Griggs A."/>
            <person name="Gujja S."/>
            <person name="Heilman E.R."/>
            <person name="Heiman D."/>
            <person name="Hepburn T."/>
            <person name="Howarth C."/>
            <person name="Jen D."/>
            <person name="Larson L."/>
            <person name="Mehta T."/>
            <person name="Neiman D."/>
            <person name="Pearson M."/>
            <person name="Roberts A."/>
            <person name="Saif S."/>
            <person name="Shea T."/>
            <person name="Shenoy N."/>
            <person name="Sisk P."/>
            <person name="Stolte C."/>
            <person name="Sykes S."/>
            <person name="Walk T."/>
            <person name="White J."/>
            <person name="Yandava C."/>
            <person name="Haas B."/>
            <person name="Nusbaum C."/>
            <person name="Birren B."/>
        </authorList>
    </citation>
    <scope>NUCLEOTIDE SEQUENCE</scope>
    <source>
        <strain evidence="2">R3-111a-1</strain>
    </source>
</reference>
<dbReference type="RefSeq" id="XP_009228801.1">
    <property type="nucleotide sequence ID" value="XM_009230537.1"/>
</dbReference>
<dbReference type="AlphaFoldDB" id="J3PGK7"/>
<feature type="compositionally biased region" description="Low complexity" evidence="1">
    <location>
        <begin position="144"/>
        <end position="163"/>
    </location>
</feature>
<feature type="region of interest" description="Disordered" evidence="1">
    <location>
        <begin position="51"/>
        <end position="252"/>
    </location>
</feature>
<protein>
    <submittedName>
        <fullName evidence="2 3">Uncharacterized protein</fullName>
    </submittedName>
</protein>
<organism evidence="2">
    <name type="scientific">Gaeumannomyces tritici (strain R3-111a-1)</name>
    <name type="common">Wheat and barley take-all root rot fungus</name>
    <name type="synonym">Gaeumannomyces graminis var. tritici</name>
    <dbReference type="NCBI Taxonomy" id="644352"/>
    <lineage>
        <taxon>Eukaryota</taxon>
        <taxon>Fungi</taxon>
        <taxon>Dikarya</taxon>
        <taxon>Ascomycota</taxon>
        <taxon>Pezizomycotina</taxon>
        <taxon>Sordariomycetes</taxon>
        <taxon>Sordariomycetidae</taxon>
        <taxon>Magnaporthales</taxon>
        <taxon>Magnaporthaceae</taxon>
        <taxon>Gaeumannomyces</taxon>
    </lineage>
</organism>
<evidence type="ECO:0000313" key="2">
    <source>
        <dbReference type="EMBL" id="EJT69753.1"/>
    </source>
</evidence>
<dbReference type="OrthoDB" id="10667253at2759"/>
<keyword evidence="4" id="KW-1185">Reference proteome</keyword>
<gene>
    <name evidence="3" type="primary">20353094</name>
    <name evidence="2" type="ORF">GGTG_12636</name>
</gene>
<dbReference type="VEuPathDB" id="FungiDB:GGTG_12636"/>
<dbReference type="GeneID" id="20353094"/>
<reference evidence="3" key="5">
    <citation type="submission" date="2018-04" db="UniProtKB">
        <authorList>
            <consortium name="EnsemblFungi"/>
        </authorList>
    </citation>
    <scope>IDENTIFICATION</scope>
    <source>
        <strain evidence="3">R3-111a-1</strain>
    </source>
</reference>
<proteinExistence type="predicted"/>
<reference evidence="3" key="4">
    <citation type="journal article" date="2015" name="G3 (Bethesda)">
        <title>Genome sequences of three phytopathogenic species of the Magnaporthaceae family of fungi.</title>
        <authorList>
            <person name="Okagaki L.H."/>
            <person name="Nunes C.C."/>
            <person name="Sailsbery J."/>
            <person name="Clay B."/>
            <person name="Brown D."/>
            <person name="John T."/>
            <person name="Oh Y."/>
            <person name="Young N."/>
            <person name="Fitzgerald M."/>
            <person name="Haas B.J."/>
            <person name="Zeng Q."/>
            <person name="Young S."/>
            <person name="Adiconis X."/>
            <person name="Fan L."/>
            <person name="Levin J.Z."/>
            <person name="Mitchell T.K."/>
            <person name="Okubara P.A."/>
            <person name="Farman M.L."/>
            <person name="Kohn L.M."/>
            <person name="Birren B."/>
            <person name="Ma L.-J."/>
            <person name="Dean R.A."/>
        </authorList>
    </citation>
    <scope>NUCLEOTIDE SEQUENCE</scope>
    <source>
        <strain evidence="3">R3-111a-1</strain>
    </source>
</reference>
<dbReference type="EMBL" id="GL385403">
    <property type="protein sequence ID" value="EJT69753.1"/>
    <property type="molecule type" value="Genomic_DNA"/>
</dbReference>
<dbReference type="HOGENOM" id="CLU_609795_0_0_1"/>
<feature type="region of interest" description="Disordered" evidence="1">
    <location>
        <begin position="265"/>
        <end position="322"/>
    </location>
</feature>
<name>J3PGK7_GAET3</name>
<evidence type="ECO:0000313" key="4">
    <source>
        <dbReference type="Proteomes" id="UP000006039"/>
    </source>
</evidence>
<reference evidence="4" key="1">
    <citation type="submission" date="2010-07" db="EMBL/GenBank/DDBJ databases">
        <title>The genome sequence of Gaeumannomyces graminis var. tritici strain R3-111a-1.</title>
        <authorList>
            <consortium name="The Broad Institute Genome Sequencing Platform"/>
            <person name="Ma L.-J."/>
            <person name="Dead R."/>
            <person name="Young S."/>
            <person name="Zeng Q."/>
            <person name="Koehrsen M."/>
            <person name="Alvarado L."/>
            <person name="Berlin A."/>
            <person name="Chapman S.B."/>
            <person name="Chen Z."/>
            <person name="Freedman E."/>
            <person name="Gellesch M."/>
            <person name="Goldberg J."/>
            <person name="Griggs A."/>
            <person name="Gujja S."/>
            <person name="Heilman E.R."/>
            <person name="Heiman D."/>
            <person name="Hepburn T."/>
            <person name="Howarth C."/>
            <person name="Jen D."/>
            <person name="Larson L."/>
            <person name="Mehta T."/>
            <person name="Neiman D."/>
            <person name="Pearson M."/>
            <person name="Roberts A."/>
            <person name="Saif S."/>
            <person name="Shea T."/>
            <person name="Shenoy N."/>
            <person name="Sisk P."/>
            <person name="Stolte C."/>
            <person name="Sykes S."/>
            <person name="Walk T."/>
            <person name="White J."/>
            <person name="Yandava C."/>
            <person name="Haas B."/>
            <person name="Nusbaum C."/>
            <person name="Birren B."/>
        </authorList>
    </citation>
    <scope>NUCLEOTIDE SEQUENCE [LARGE SCALE GENOMIC DNA]</scope>
    <source>
        <strain evidence="4">R3-111a-1</strain>
    </source>
</reference>
<feature type="region of interest" description="Disordered" evidence="1">
    <location>
        <begin position="337"/>
        <end position="387"/>
    </location>
</feature>
<evidence type="ECO:0000313" key="3">
    <source>
        <dbReference type="EnsemblFungi" id="EJT69753"/>
    </source>
</evidence>
<dbReference type="EnsemblFungi" id="EJT69753">
    <property type="protein sequence ID" value="EJT69753"/>
    <property type="gene ID" value="GGTG_12636"/>
</dbReference>
<reference evidence="2" key="3">
    <citation type="submission" date="2010-09" db="EMBL/GenBank/DDBJ databases">
        <title>Annotation of Gaeumannomyces graminis var. tritici R3-111a-1.</title>
        <authorList>
            <consortium name="The Broad Institute Genome Sequencing Platform"/>
            <person name="Ma L.-J."/>
            <person name="Dead R."/>
            <person name="Young S.K."/>
            <person name="Zeng Q."/>
            <person name="Gargeya S."/>
            <person name="Fitzgerald M."/>
            <person name="Haas B."/>
            <person name="Abouelleil A."/>
            <person name="Alvarado L."/>
            <person name="Arachchi H.M."/>
            <person name="Berlin A."/>
            <person name="Brown A."/>
            <person name="Chapman S.B."/>
            <person name="Chen Z."/>
            <person name="Dunbar C."/>
            <person name="Freedman E."/>
            <person name="Gearin G."/>
            <person name="Gellesch M."/>
            <person name="Goldberg J."/>
            <person name="Griggs A."/>
            <person name="Gujja S."/>
            <person name="Heiman D."/>
            <person name="Howarth C."/>
            <person name="Larson L."/>
            <person name="Lui A."/>
            <person name="MacDonald P.J.P."/>
            <person name="Mehta T."/>
            <person name="Montmayeur A."/>
            <person name="Murphy C."/>
            <person name="Neiman D."/>
            <person name="Pearson M."/>
            <person name="Priest M."/>
            <person name="Roberts A."/>
            <person name="Saif S."/>
            <person name="Shea T."/>
            <person name="Shenoy N."/>
            <person name="Sisk P."/>
            <person name="Stolte C."/>
            <person name="Sykes S."/>
            <person name="Yandava C."/>
            <person name="Wortman J."/>
            <person name="Nusbaum C."/>
            <person name="Birren B."/>
        </authorList>
    </citation>
    <scope>NUCLEOTIDE SEQUENCE</scope>
    <source>
        <strain evidence="2">R3-111a-1</strain>
    </source>
</reference>
<sequence>MDYLEVALRNDSRWKGVGSLHTHRRRFMVLPWDIAVRQAWYLHRSKQIHRSSRTASPAYGPPSPSFTNSWLDGPLPDGLLSPQLGPKEDTIDIRKTPRSQHARRTLSPIGKQPRLAKKAHELHPRIPSRNVTKTQGQGEVVWIPAATSPPARRPESPSSGASENQQQIDLHPVSPEDEEDVATSPAGSEDGQGITTKTGVLEKEQEPSLGPVTPEIQEDTASSPDVLGQQDVGSSLTGSDHTIHHTPDLGQIPLSFEFEESFLATTGAVPGIPSDAEPEPSNPTESAAQKPADSPIKGRRTEEDEMSVILPPKKRKNLASQDPHVFFLKADRWQCKNAKKEPPKGRSIRAPGPRRTPAAGVPKVRVPTRRGQGETTAPVGQPKEIYPPLAEHYIRERRLAARESRAQATEDMTRYERAKEGGVLVKIVRRPFIPIRRNAWSILPGKILQ</sequence>
<feature type="compositionally biased region" description="Low complexity" evidence="1">
    <location>
        <begin position="71"/>
        <end position="85"/>
    </location>
</feature>
<dbReference type="eggNOG" id="ENOG502REV8">
    <property type="taxonomic scope" value="Eukaryota"/>
</dbReference>
<evidence type="ECO:0000256" key="1">
    <source>
        <dbReference type="SAM" id="MobiDB-lite"/>
    </source>
</evidence>
<feature type="compositionally biased region" description="Polar residues" evidence="1">
    <location>
        <begin position="231"/>
        <end position="240"/>
    </location>
</feature>
<feature type="compositionally biased region" description="Basic and acidic residues" evidence="1">
    <location>
        <begin position="86"/>
        <end position="95"/>
    </location>
</feature>